<proteinExistence type="predicted"/>
<comment type="caution">
    <text evidence="2">The sequence shown here is derived from an EMBL/GenBank/DDBJ whole genome shotgun (WGS) entry which is preliminary data.</text>
</comment>
<feature type="region of interest" description="Disordered" evidence="1">
    <location>
        <begin position="64"/>
        <end position="110"/>
    </location>
</feature>
<evidence type="ECO:0000256" key="1">
    <source>
        <dbReference type="SAM" id="MobiDB-lite"/>
    </source>
</evidence>
<dbReference type="Proteomes" id="UP001501153">
    <property type="component" value="Unassembled WGS sequence"/>
</dbReference>
<evidence type="ECO:0008006" key="4">
    <source>
        <dbReference type="Google" id="ProtNLM"/>
    </source>
</evidence>
<reference evidence="3" key="1">
    <citation type="journal article" date="2019" name="Int. J. Syst. Evol. Microbiol.">
        <title>The Global Catalogue of Microorganisms (GCM) 10K type strain sequencing project: providing services to taxonomists for standard genome sequencing and annotation.</title>
        <authorList>
            <consortium name="The Broad Institute Genomics Platform"/>
            <consortium name="The Broad Institute Genome Sequencing Center for Infectious Disease"/>
            <person name="Wu L."/>
            <person name="Ma J."/>
        </authorList>
    </citation>
    <scope>NUCLEOTIDE SEQUENCE [LARGE SCALE GENOMIC DNA]</scope>
    <source>
        <strain evidence="3">JCM 17923</strain>
    </source>
</reference>
<evidence type="ECO:0000313" key="2">
    <source>
        <dbReference type="EMBL" id="GAA4364178.1"/>
    </source>
</evidence>
<feature type="compositionally biased region" description="Low complexity" evidence="1">
    <location>
        <begin position="79"/>
        <end position="110"/>
    </location>
</feature>
<name>A0ABP8INC7_9BACT</name>
<protein>
    <recommendedName>
        <fullName evidence="4">Conjugal transfer protein</fullName>
    </recommendedName>
</protein>
<sequence length="166" mass="17511">MLWLLLLLLMAALGVLWWRFAMPASAGADVVPPPLEGNHPSLRTRHYRLADFHPAPLEVPMVASGPDEEVAPPEPTVTPPSIAEAAAPEAAPTPVAARAASEATDAPAEAGRLPEGALHNYLSAPAPTATDEHNRGVELTAAQRRAKMRELMSTALENRRAAPATA</sequence>
<organism evidence="2 3">
    <name type="scientific">Hymenobacter saemangeumensis</name>
    <dbReference type="NCBI Taxonomy" id="1084522"/>
    <lineage>
        <taxon>Bacteria</taxon>
        <taxon>Pseudomonadati</taxon>
        <taxon>Bacteroidota</taxon>
        <taxon>Cytophagia</taxon>
        <taxon>Cytophagales</taxon>
        <taxon>Hymenobacteraceae</taxon>
        <taxon>Hymenobacter</taxon>
    </lineage>
</organism>
<keyword evidence="3" id="KW-1185">Reference proteome</keyword>
<accession>A0ABP8INC7</accession>
<evidence type="ECO:0000313" key="3">
    <source>
        <dbReference type="Proteomes" id="UP001501153"/>
    </source>
</evidence>
<dbReference type="EMBL" id="BAABGZ010000070">
    <property type="protein sequence ID" value="GAA4364178.1"/>
    <property type="molecule type" value="Genomic_DNA"/>
</dbReference>
<dbReference type="RefSeq" id="WP_345237253.1">
    <property type="nucleotide sequence ID" value="NZ_BAABGZ010000070.1"/>
</dbReference>
<gene>
    <name evidence="2" type="ORF">GCM10023185_33460</name>
</gene>